<comment type="caution">
    <text evidence="5">The sequence shown here is derived from an EMBL/GenBank/DDBJ whole genome shotgun (WGS) entry which is preliminary data.</text>
</comment>
<evidence type="ECO:0000256" key="2">
    <source>
        <dbReference type="ARBA" id="ARBA00022741"/>
    </source>
</evidence>
<dbReference type="PANTHER" id="PTHR19338">
    <property type="entry name" value="TRANSLOCASE OF INNER MITOCHONDRIAL MEMBRANE 13 HOMOLOG"/>
    <property type="match status" value="1"/>
</dbReference>
<feature type="domain" description="Disease resistance N-terminal" evidence="4">
    <location>
        <begin position="30"/>
        <end position="61"/>
    </location>
</feature>
<keyword evidence="1" id="KW-0677">Repeat</keyword>
<protein>
    <recommendedName>
        <fullName evidence="4">Disease resistance N-terminal domain-containing protein</fullName>
    </recommendedName>
</protein>
<dbReference type="GO" id="GO:0006952">
    <property type="term" value="P:defense response"/>
    <property type="evidence" value="ECO:0007669"/>
    <property type="project" value="UniProtKB-KW"/>
</dbReference>
<organism evidence="5 6">
    <name type="scientific">Vitis vinifera</name>
    <name type="common">Grape</name>
    <dbReference type="NCBI Taxonomy" id="29760"/>
    <lineage>
        <taxon>Eukaryota</taxon>
        <taxon>Viridiplantae</taxon>
        <taxon>Streptophyta</taxon>
        <taxon>Embryophyta</taxon>
        <taxon>Tracheophyta</taxon>
        <taxon>Spermatophyta</taxon>
        <taxon>Magnoliopsida</taxon>
        <taxon>eudicotyledons</taxon>
        <taxon>Gunneridae</taxon>
        <taxon>Pentapetalae</taxon>
        <taxon>rosids</taxon>
        <taxon>Vitales</taxon>
        <taxon>Vitaceae</taxon>
        <taxon>Viteae</taxon>
        <taxon>Vitis</taxon>
    </lineage>
</organism>
<evidence type="ECO:0000256" key="3">
    <source>
        <dbReference type="ARBA" id="ARBA00022821"/>
    </source>
</evidence>
<evidence type="ECO:0000313" key="6">
    <source>
        <dbReference type="Proteomes" id="UP000288805"/>
    </source>
</evidence>
<dbReference type="InterPro" id="IPR041118">
    <property type="entry name" value="Rx_N"/>
</dbReference>
<proteinExistence type="predicted"/>
<reference evidence="5 6" key="1">
    <citation type="journal article" date="2018" name="PLoS Genet.">
        <title>Population sequencing reveals clonal diversity and ancestral inbreeding in the grapevine cultivar Chardonnay.</title>
        <authorList>
            <person name="Roach M.J."/>
            <person name="Johnson D.L."/>
            <person name="Bohlmann J."/>
            <person name="van Vuuren H.J."/>
            <person name="Jones S.J."/>
            <person name="Pretorius I.S."/>
            <person name="Schmidt S.A."/>
            <person name="Borneman A.R."/>
        </authorList>
    </citation>
    <scope>NUCLEOTIDE SEQUENCE [LARGE SCALE GENOMIC DNA]</scope>
    <source>
        <strain evidence="6">cv. Chardonnay</strain>
        <tissue evidence="5">Leaf</tissue>
    </source>
</reference>
<evidence type="ECO:0000313" key="5">
    <source>
        <dbReference type="EMBL" id="RVX10003.1"/>
    </source>
</evidence>
<name>A0A438JM20_VITVI</name>
<evidence type="ECO:0000259" key="4">
    <source>
        <dbReference type="Pfam" id="PF18052"/>
    </source>
</evidence>
<dbReference type="PANTHER" id="PTHR19338:SF66">
    <property type="entry name" value="NB-ARC DOMAIN-CONTAINING PROTEIN"/>
    <property type="match status" value="1"/>
</dbReference>
<dbReference type="GO" id="GO:0000166">
    <property type="term" value="F:nucleotide binding"/>
    <property type="evidence" value="ECO:0007669"/>
    <property type="project" value="UniProtKB-KW"/>
</dbReference>
<evidence type="ECO:0000256" key="1">
    <source>
        <dbReference type="ARBA" id="ARBA00022737"/>
    </source>
</evidence>
<sequence>MAESSVALSREVAQLGFTRSFSVWKVEGRYDKQLKLWVNQIRDAAHDAEDVLDEFMFKRRDKLPFIHELNDRITEINITIEKILANKKRYGIENPSTSEAWSSSNEVPCKEKTLPVVEEIDVVGFETDVKSVKELLVEAGETTETRRVVVSIVAWVALARRL</sequence>
<keyword evidence="3" id="KW-0611">Plant defense</keyword>
<accession>A0A438JM20</accession>
<dbReference type="EMBL" id="QGNW01000036">
    <property type="protein sequence ID" value="RVX10003.1"/>
    <property type="molecule type" value="Genomic_DNA"/>
</dbReference>
<gene>
    <name evidence="5" type="ORF">CK203_012796</name>
</gene>
<dbReference type="Pfam" id="PF18052">
    <property type="entry name" value="Rx_N"/>
    <property type="match status" value="1"/>
</dbReference>
<keyword evidence="2" id="KW-0547">Nucleotide-binding</keyword>
<dbReference type="Gene3D" id="1.20.5.4130">
    <property type="match status" value="1"/>
</dbReference>
<dbReference type="AlphaFoldDB" id="A0A438JM20"/>
<dbReference type="Proteomes" id="UP000288805">
    <property type="component" value="Unassembled WGS sequence"/>
</dbReference>